<dbReference type="Proteomes" id="UP001055811">
    <property type="component" value="Linkage Group LG06"/>
</dbReference>
<proteinExistence type="predicted"/>
<evidence type="ECO:0000313" key="1">
    <source>
        <dbReference type="EMBL" id="KAI3723457.1"/>
    </source>
</evidence>
<reference evidence="1 2" key="2">
    <citation type="journal article" date="2022" name="Mol. Ecol. Resour.">
        <title>The genomes of chicory, endive, great burdock and yacon provide insights into Asteraceae paleo-polyploidization history and plant inulin production.</title>
        <authorList>
            <person name="Fan W."/>
            <person name="Wang S."/>
            <person name="Wang H."/>
            <person name="Wang A."/>
            <person name="Jiang F."/>
            <person name="Liu H."/>
            <person name="Zhao H."/>
            <person name="Xu D."/>
            <person name="Zhang Y."/>
        </authorList>
    </citation>
    <scope>NUCLEOTIDE SEQUENCE [LARGE SCALE GENOMIC DNA]</scope>
    <source>
        <strain evidence="2">cv. Punajuju</strain>
        <tissue evidence="1">Leaves</tissue>
    </source>
</reference>
<gene>
    <name evidence="1" type="ORF">L2E82_35048</name>
</gene>
<comment type="caution">
    <text evidence="1">The sequence shown here is derived from an EMBL/GenBank/DDBJ whole genome shotgun (WGS) entry which is preliminary data.</text>
</comment>
<organism evidence="1 2">
    <name type="scientific">Cichorium intybus</name>
    <name type="common">Chicory</name>
    <dbReference type="NCBI Taxonomy" id="13427"/>
    <lineage>
        <taxon>Eukaryota</taxon>
        <taxon>Viridiplantae</taxon>
        <taxon>Streptophyta</taxon>
        <taxon>Embryophyta</taxon>
        <taxon>Tracheophyta</taxon>
        <taxon>Spermatophyta</taxon>
        <taxon>Magnoliopsida</taxon>
        <taxon>eudicotyledons</taxon>
        <taxon>Gunneridae</taxon>
        <taxon>Pentapetalae</taxon>
        <taxon>asterids</taxon>
        <taxon>campanulids</taxon>
        <taxon>Asterales</taxon>
        <taxon>Asteraceae</taxon>
        <taxon>Cichorioideae</taxon>
        <taxon>Cichorieae</taxon>
        <taxon>Cichoriinae</taxon>
        <taxon>Cichorium</taxon>
    </lineage>
</organism>
<protein>
    <submittedName>
        <fullName evidence="1">Uncharacterized protein</fullName>
    </submittedName>
</protein>
<sequence>MRIFKRSISRLQPAIILSFLSLSTRTARSPPTQTTKRTFDTRKDRILFLDFSSSTTTTLFILHATQHQSFSNIQLDSLRCIYRKKWI</sequence>
<keyword evidence="2" id="KW-1185">Reference proteome</keyword>
<reference evidence="2" key="1">
    <citation type="journal article" date="2022" name="Mol. Ecol. Resour.">
        <title>The genomes of chicory, endive, great burdock and yacon provide insights into Asteraceae palaeo-polyploidization history and plant inulin production.</title>
        <authorList>
            <person name="Fan W."/>
            <person name="Wang S."/>
            <person name="Wang H."/>
            <person name="Wang A."/>
            <person name="Jiang F."/>
            <person name="Liu H."/>
            <person name="Zhao H."/>
            <person name="Xu D."/>
            <person name="Zhang Y."/>
        </authorList>
    </citation>
    <scope>NUCLEOTIDE SEQUENCE [LARGE SCALE GENOMIC DNA]</scope>
    <source>
        <strain evidence="2">cv. Punajuju</strain>
    </source>
</reference>
<dbReference type="EMBL" id="CM042014">
    <property type="protein sequence ID" value="KAI3723457.1"/>
    <property type="molecule type" value="Genomic_DNA"/>
</dbReference>
<accession>A0ACB9BNA2</accession>
<name>A0ACB9BNA2_CICIN</name>
<evidence type="ECO:0000313" key="2">
    <source>
        <dbReference type="Proteomes" id="UP001055811"/>
    </source>
</evidence>